<dbReference type="EMBL" id="JBHSHB010000036">
    <property type="protein sequence ID" value="MFC4691541.1"/>
    <property type="molecule type" value="Genomic_DNA"/>
</dbReference>
<accession>A0ABV9LBK2</accession>
<dbReference type="Proteomes" id="UP001595878">
    <property type="component" value="Unassembled WGS sequence"/>
</dbReference>
<organism evidence="1 2">
    <name type="scientific">Dokdonia genika</name>
    <dbReference type="NCBI Taxonomy" id="308113"/>
    <lineage>
        <taxon>Bacteria</taxon>
        <taxon>Pseudomonadati</taxon>
        <taxon>Bacteroidota</taxon>
        <taxon>Flavobacteriia</taxon>
        <taxon>Flavobacteriales</taxon>
        <taxon>Flavobacteriaceae</taxon>
        <taxon>Dokdonia</taxon>
    </lineage>
</organism>
<comment type="caution">
    <text evidence="1">The sequence shown here is derived from an EMBL/GenBank/DDBJ whole genome shotgun (WGS) entry which is preliminary data.</text>
</comment>
<sequence>TFLKALCAATDSQISVYLNHQLKNKKQANQQNAALALCSGLLANIMRKILQIIILLTSIMTFSQEKLSGKYCSIPIGESDVTCIDFKKNNLFEYSVSGCLGTSQIGTGIFELKNETLKLKFDKKEQTSKESIKITEIKSSSEKTVEFEFIIKDENESPLYVNIVDISNVSGFEISEEKNKIEFEKKNLKVKYQILSLGYASIELELEHNSSKKIEITMYPVQAKVISEKVFEWNLTELNENEFKVGTEIWNTFKKTK</sequence>
<proteinExistence type="predicted"/>
<evidence type="ECO:0000313" key="1">
    <source>
        <dbReference type="EMBL" id="MFC4691541.1"/>
    </source>
</evidence>
<dbReference type="RefSeq" id="WP_380035606.1">
    <property type="nucleotide sequence ID" value="NZ_JBHSHB010000036.1"/>
</dbReference>
<name>A0ABV9LBK2_9FLAO</name>
<evidence type="ECO:0000313" key="2">
    <source>
        <dbReference type="Proteomes" id="UP001595878"/>
    </source>
</evidence>
<keyword evidence="2" id="KW-1185">Reference proteome</keyword>
<gene>
    <name evidence="1" type="ORF">ACFO5T_13970</name>
</gene>
<feature type="non-terminal residue" evidence="1">
    <location>
        <position position="1"/>
    </location>
</feature>
<reference evidence="2" key="1">
    <citation type="journal article" date="2019" name="Int. J. Syst. Evol. Microbiol.">
        <title>The Global Catalogue of Microorganisms (GCM) 10K type strain sequencing project: providing services to taxonomists for standard genome sequencing and annotation.</title>
        <authorList>
            <consortium name="The Broad Institute Genomics Platform"/>
            <consortium name="The Broad Institute Genome Sequencing Center for Infectious Disease"/>
            <person name="Wu L."/>
            <person name="Ma J."/>
        </authorList>
    </citation>
    <scope>NUCLEOTIDE SEQUENCE [LARGE SCALE GENOMIC DNA]</scope>
    <source>
        <strain evidence="2">CGMCC 4.7427</strain>
    </source>
</reference>
<protein>
    <submittedName>
        <fullName evidence="1">Uncharacterized protein</fullName>
    </submittedName>
</protein>